<keyword evidence="2" id="KW-0695">RNA-directed DNA polymerase</keyword>
<dbReference type="PANTHER" id="PTHR47027">
    <property type="entry name" value="REVERSE TRANSCRIPTASE DOMAIN-CONTAINING PROTEIN"/>
    <property type="match status" value="1"/>
</dbReference>
<dbReference type="AlphaFoldDB" id="A0A0J7KKI4"/>
<sequence length="381" mass="44807">MGVIDNIYVLNYLVNRRIERKGGLLVATFVDLKAAFDSVDREVLEEAMKERGVREELRRRIEEVYKETKSRVRVGEKVGESFWTARGVRQGCPMSPYLFNLMVADIEEILKKGGWGGVKLGDEKVHCLAYADDMVLLAENEEGMIHMLGKLEVYLERKKLEINVDKTKVMRFKKGGGRMKDVKWRWNGKKIEEVKEVMYLGYKLQRNGGQEGHVKERVKKAGAVIRQVWGIGKRRFAGDWEKRMWLCDRLVGTVMEFGAEIWGWKERVEVEAMQERWSRWTLGVDWCTPGYMVREEIGMDKFRLRAGKRAVNFEKKLEEGRGGLLARKCFEEMKMRVREKRELSSWEEERKDFFEGRGKEAGEMEEKRMRGEEVYEGWEQM</sequence>
<dbReference type="GO" id="GO:0003964">
    <property type="term" value="F:RNA-directed DNA polymerase activity"/>
    <property type="evidence" value="ECO:0007669"/>
    <property type="project" value="UniProtKB-KW"/>
</dbReference>
<accession>A0A0J7KKI4</accession>
<dbReference type="InterPro" id="IPR043128">
    <property type="entry name" value="Rev_trsase/Diguanyl_cyclase"/>
</dbReference>
<keyword evidence="2" id="KW-0548">Nucleotidyltransferase</keyword>
<dbReference type="Proteomes" id="UP000036403">
    <property type="component" value="Unassembled WGS sequence"/>
</dbReference>
<dbReference type="PROSITE" id="PS50878">
    <property type="entry name" value="RT_POL"/>
    <property type="match status" value="1"/>
</dbReference>
<dbReference type="SUPFAM" id="SSF56672">
    <property type="entry name" value="DNA/RNA polymerases"/>
    <property type="match status" value="1"/>
</dbReference>
<feature type="non-terminal residue" evidence="2">
    <location>
        <position position="381"/>
    </location>
</feature>
<dbReference type="EMBL" id="LBMM01006216">
    <property type="protein sequence ID" value="KMQ90797.1"/>
    <property type="molecule type" value="Genomic_DNA"/>
</dbReference>
<protein>
    <submittedName>
        <fullName evidence="2">Rna-directed dna polymerase from mobile element jockey-like protein</fullName>
    </submittedName>
</protein>
<reference evidence="2 3" key="1">
    <citation type="submission" date="2015-04" db="EMBL/GenBank/DDBJ databases">
        <title>Lasius niger genome sequencing.</title>
        <authorList>
            <person name="Konorov E.A."/>
            <person name="Nikitin M.A."/>
            <person name="Kirill M.V."/>
            <person name="Chang P."/>
        </authorList>
    </citation>
    <scope>NUCLEOTIDE SEQUENCE [LARGE SCALE GENOMIC DNA]</scope>
    <source>
        <tissue evidence="2">Whole</tissue>
    </source>
</reference>
<dbReference type="InterPro" id="IPR000477">
    <property type="entry name" value="RT_dom"/>
</dbReference>
<name>A0A0J7KKI4_LASNI</name>
<dbReference type="PaxDb" id="67767-A0A0J7KKI4"/>
<dbReference type="CDD" id="cd01650">
    <property type="entry name" value="RT_nLTR_like"/>
    <property type="match status" value="1"/>
</dbReference>
<proteinExistence type="predicted"/>
<dbReference type="InterPro" id="IPR043502">
    <property type="entry name" value="DNA/RNA_pol_sf"/>
</dbReference>
<dbReference type="PANTHER" id="PTHR47027:SF20">
    <property type="entry name" value="REVERSE TRANSCRIPTASE-LIKE PROTEIN WITH RNA-DIRECTED DNA POLYMERASE DOMAIN"/>
    <property type="match status" value="1"/>
</dbReference>
<evidence type="ECO:0000313" key="3">
    <source>
        <dbReference type="Proteomes" id="UP000036403"/>
    </source>
</evidence>
<dbReference type="Gene3D" id="3.30.70.270">
    <property type="match status" value="1"/>
</dbReference>
<dbReference type="Pfam" id="PF00078">
    <property type="entry name" value="RVT_1"/>
    <property type="match status" value="1"/>
</dbReference>
<gene>
    <name evidence="2" type="ORF">RF55_9406</name>
</gene>
<organism evidence="2 3">
    <name type="scientific">Lasius niger</name>
    <name type="common">Black garden ant</name>
    <dbReference type="NCBI Taxonomy" id="67767"/>
    <lineage>
        <taxon>Eukaryota</taxon>
        <taxon>Metazoa</taxon>
        <taxon>Ecdysozoa</taxon>
        <taxon>Arthropoda</taxon>
        <taxon>Hexapoda</taxon>
        <taxon>Insecta</taxon>
        <taxon>Pterygota</taxon>
        <taxon>Neoptera</taxon>
        <taxon>Endopterygota</taxon>
        <taxon>Hymenoptera</taxon>
        <taxon>Apocrita</taxon>
        <taxon>Aculeata</taxon>
        <taxon>Formicoidea</taxon>
        <taxon>Formicidae</taxon>
        <taxon>Formicinae</taxon>
        <taxon>Lasius</taxon>
        <taxon>Lasius</taxon>
    </lineage>
</organism>
<comment type="caution">
    <text evidence="2">The sequence shown here is derived from an EMBL/GenBank/DDBJ whole genome shotgun (WGS) entry which is preliminary data.</text>
</comment>
<dbReference type="STRING" id="67767.A0A0J7KKI4"/>
<evidence type="ECO:0000259" key="1">
    <source>
        <dbReference type="PROSITE" id="PS50878"/>
    </source>
</evidence>
<keyword evidence="3" id="KW-1185">Reference proteome</keyword>
<feature type="domain" description="Reverse transcriptase" evidence="1">
    <location>
        <begin position="1"/>
        <end position="191"/>
    </location>
</feature>
<keyword evidence="2" id="KW-0808">Transferase</keyword>
<evidence type="ECO:0000313" key="2">
    <source>
        <dbReference type="EMBL" id="KMQ90797.1"/>
    </source>
</evidence>
<dbReference type="OrthoDB" id="7684827at2759"/>